<keyword evidence="8" id="KW-1185">Reference proteome</keyword>
<dbReference type="GO" id="GO:0004748">
    <property type="term" value="F:ribonucleoside-diphosphate reductase activity, thioredoxin disulfide as acceptor"/>
    <property type="evidence" value="ECO:0007669"/>
    <property type="project" value="UniProtKB-EC"/>
</dbReference>
<dbReference type="GO" id="GO:0000166">
    <property type="term" value="F:nucleotide binding"/>
    <property type="evidence" value="ECO:0007669"/>
    <property type="project" value="UniProtKB-KW"/>
</dbReference>
<evidence type="ECO:0000313" key="8">
    <source>
        <dbReference type="Proteomes" id="UP000053370"/>
    </source>
</evidence>
<dbReference type="EC" id="1.17.4.1" evidence="2"/>
<dbReference type="STRING" id="1678840.ATC1_13765"/>
<dbReference type="Proteomes" id="UP000053370">
    <property type="component" value="Unassembled WGS sequence"/>
</dbReference>
<dbReference type="NCBIfam" id="TIGR03905">
    <property type="entry name" value="TIGR03905_4_Cys"/>
    <property type="match status" value="1"/>
</dbReference>
<evidence type="ECO:0000256" key="3">
    <source>
        <dbReference type="ARBA" id="ARBA00022634"/>
    </source>
</evidence>
<reference evidence="7" key="1">
    <citation type="journal article" date="2015" name="Genome Announc.">
        <title>Draft Genome Sequence of Anaerolineae Strain TC1, a Novel Isolate from a Methanogenic Wastewater Treatment System.</title>
        <authorList>
            <person name="Matsuura N."/>
            <person name="Tourlousse D.M."/>
            <person name="Sun L."/>
            <person name="Toyonaga M."/>
            <person name="Kuroda K."/>
            <person name="Ohashi A."/>
            <person name="Cruz R."/>
            <person name="Yamaguchi T."/>
            <person name="Sekiguchi Y."/>
        </authorList>
    </citation>
    <scope>NUCLEOTIDE SEQUENCE [LARGE SCALE GENOMIC DNA]</scope>
    <source>
        <strain evidence="7">TC1</strain>
    </source>
</reference>
<name>A0A0S7BTF5_9CHLR</name>
<dbReference type="RefSeq" id="WP_062280675.1">
    <property type="nucleotide sequence ID" value="NZ_DF968181.1"/>
</dbReference>
<protein>
    <recommendedName>
        <fullName evidence="2">ribonucleoside-diphosphate reductase</fullName>
        <ecNumber evidence="2">1.17.4.1</ecNumber>
    </recommendedName>
</protein>
<evidence type="ECO:0000256" key="2">
    <source>
        <dbReference type="ARBA" id="ARBA00012274"/>
    </source>
</evidence>
<comment type="catalytic activity">
    <reaction evidence="5">
        <text>a 2'-deoxyribonucleoside 5'-diphosphate + [thioredoxin]-disulfide + H2O = a ribonucleoside 5'-diphosphate + [thioredoxin]-dithiol</text>
        <dbReference type="Rhea" id="RHEA:23252"/>
        <dbReference type="Rhea" id="RHEA-COMP:10698"/>
        <dbReference type="Rhea" id="RHEA-COMP:10700"/>
        <dbReference type="ChEBI" id="CHEBI:15377"/>
        <dbReference type="ChEBI" id="CHEBI:29950"/>
        <dbReference type="ChEBI" id="CHEBI:50058"/>
        <dbReference type="ChEBI" id="CHEBI:57930"/>
        <dbReference type="ChEBI" id="CHEBI:73316"/>
        <dbReference type="EC" id="1.17.4.1"/>
    </reaction>
</comment>
<comment type="similarity">
    <text evidence="1">Belongs to the ribonucleoside diphosphate reductase class-2 family.</text>
</comment>
<dbReference type="InterPro" id="IPR023806">
    <property type="entry name" value="CHP03905"/>
</dbReference>
<keyword evidence="4" id="KW-0547">Nucleotide-binding</keyword>
<evidence type="ECO:0000256" key="5">
    <source>
        <dbReference type="ARBA" id="ARBA00047754"/>
    </source>
</evidence>
<dbReference type="OrthoDB" id="9801525at2"/>
<proteinExistence type="inferred from homology"/>
<evidence type="ECO:0000259" key="6">
    <source>
        <dbReference type="Pfam" id="PF12637"/>
    </source>
</evidence>
<gene>
    <name evidence="7" type="ORF">ATC1_13765</name>
</gene>
<keyword evidence="3" id="KW-0237">DNA synthesis</keyword>
<evidence type="ECO:0000313" key="7">
    <source>
        <dbReference type="EMBL" id="GAP40785.1"/>
    </source>
</evidence>
<dbReference type="InterPro" id="IPR024434">
    <property type="entry name" value="TSCPD_dom"/>
</dbReference>
<organism evidence="7">
    <name type="scientific">Flexilinea flocculi</name>
    <dbReference type="NCBI Taxonomy" id="1678840"/>
    <lineage>
        <taxon>Bacteria</taxon>
        <taxon>Bacillati</taxon>
        <taxon>Chloroflexota</taxon>
        <taxon>Anaerolineae</taxon>
        <taxon>Anaerolineales</taxon>
        <taxon>Anaerolineaceae</taxon>
        <taxon>Flexilinea</taxon>
    </lineage>
</organism>
<dbReference type="EMBL" id="DF968181">
    <property type="protein sequence ID" value="GAP40785.1"/>
    <property type="molecule type" value="Genomic_DNA"/>
</dbReference>
<accession>A0A0S7BTF5</accession>
<dbReference type="GO" id="GO:0071897">
    <property type="term" value="P:DNA biosynthetic process"/>
    <property type="evidence" value="ECO:0007669"/>
    <property type="project" value="UniProtKB-KW"/>
</dbReference>
<dbReference type="AlphaFoldDB" id="A0A0S7BTF5"/>
<dbReference type="PATRIC" id="fig|1678840.3.peg.2133"/>
<dbReference type="Pfam" id="PF12637">
    <property type="entry name" value="TSCPD"/>
    <property type="match status" value="1"/>
</dbReference>
<sequence length="83" mass="9057">MHYSYKTKGTCSRLIEFDVIDNTVHNVKFICGCDGNLTGIGRLVEGMILDDVIHKLEGISCDGKPTSCPDQLSKALKSVKIEG</sequence>
<evidence type="ECO:0000256" key="1">
    <source>
        <dbReference type="ARBA" id="ARBA00007405"/>
    </source>
</evidence>
<evidence type="ECO:0000256" key="4">
    <source>
        <dbReference type="ARBA" id="ARBA00022741"/>
    </source>
</evidence>
<feature type="domain" description="TSCPD" evidence="6">
    <location>
        <begin position="5"/>
        <end position="78"/>
    </location>
</feature>